<proteinExistence type="inferred from homology"/>
<dbReference type="NCBIfam" id="NF001786">
    <property type="entry name" value="PRK00517.2-4"/>
    <property type="match status" value="1"/>
</dbReference>
<keyword evidence="7" id="KW-0689">Ribosomal protein</keyword>
<evidence type="ECO:0000256" key="1">
    <source>
        <dbReference type="ARBA" id="ARBA00009741"/>
    </source>
</evidence>
<comment type="caution">
    <text evidence="7">The sequence shown here is derived from an EMBL/GenBank/DDBJ whole genome shotgun (WGS) entry which is preliminary data.</text>
</comment>
<dbReference type="InterPro" id="IPR004498">
    <property type="entry name" value="Ribosomal_PrmA_MeTrfase"/>
</dbReference>
<dbReference type="GO" id="GO:0008276">
    <property type="term" value="F:protein methyltransferase activity"/>
    <property type="evidence" value="ECO:0007669"/>
    <property type="project" value="UniProtKB-UniRule"/>
</dbReference>
<keyword evidence="4 6" id="KW-0808">Transferase</keyword>
<dbReference type="Pfam" id="PF06325">
    <property type="entry name" value="PrmA"/>
    <property type="match status" value="1"/>
</dbReference>
<comment type="catalytic activity">
    <reaction evidence="6">
        <text>L-lysyl-[protein] + 3 S-adenosyl-L-methionine = N(6),N(6),N(6)-trimethyl-L-lysyl-[protein] + 3 S-adenosyl-L-homocysteine + 3 H(+)</text>
        <dbReference type="Rhea" id="RHEA:54192"/>
        <dbReference type="Rhea" id="RHEA-COMP:9752"/>
        <dbReference type="Rhea" id="RHEA-COMP:13826"/>
        <dbReference type="ChEBI" id="CHEBI:15378"/>
        <dbReference type="ChEBI" id="CHEBI:29969"/>
        <dbReference type="ChEBI" id="CHEBI:57856"/>
        <dbReference type="ChEBI" id="CHEBI:59789"/>
        <dbReference type="ChEBI" id="CHEBI:61961"/>
    </reaction>
</comment>
<evidence type="ECO:0000256" key="5">
    <source>
        <dbReference type="ARBA" id="ARBA00022691"/>
    </source>
</evidence>
<dbReference type="GO" id="GO:0005737">
    <property type="term" value="C:cytoplasm"/>
    <property type="evidence" value="ECO:0007669"/>
    <property type="project" value="UniProtKB-SubCell"/>
</dbReference>
<dbReference type="EC" id="2.1.1.-" evidence="6"/>
<sequence length="285" mass="32980">MQKFYYELFLEIQEQYKNLLLDFVFDLGVEAIEEKDNGIYIRSNENLEDLAWAIEIFAQKLSQKLDLKEDILLHKTIEKKENKDWVEEYKKGIKPIIIDNIYIHTTWQEEKENYLNIKINPALAFGSGHHESTYCCVKFLQKFAKNNLRALDIGCGSGILAIAMAKLGSKVEICDTDDLAVKSALENAELNNVNFTKAWHGSVDKAEGLYDLVVANIIADVILILEKDIKKHLEDNAILILSGILDKYKTRIKEKFQDLELIDEMQINEWCSLVYKNKIKEKDEQ</sequence>
<dbReference type="HAMAP" id="MF_00735">
    <property type="entry name" value="Methyltr_PrmA"/>
    <property type="match status" value="1"/>
</dbReference>
<dbReference type="EMBL" id="AAKUWM010000001">
    <property type="protein sequence ID" value="ECV9656497.1"/>
    <property type="molecule type" value="Genomic_DNA"/>
</dbReference>
<dbReference type="PANTHER" id="PTHR43648">
    <property type="entry name" value="ELECTRON TRANSFER FLAVOPROTEIN BETA SUBUNIT LYSINE METHYLTRANSFERASE"/>
    <property type="match status" value="1"/>
</dbReference>
<dbReference type="PIRSF" id="PIRSF000401">
    <property type="entry name" value="RPL11_MTase"/>
    <property type="match status" value="1"/>
</dbReference>
<evidence type="ECO:0000313" key="7">
    <source>
        <dbReference type="EMBL" id="ECV9656497.1"/>
    </source>
</evidence>
<feature type="binding site" evidence="6">
    <location>
        <position position="154"/>
    </location>
    <ligand>
        <name>S-adenosyl-L-methionine</name>
        <dbReference type="ChEBI" id="CHEBI:59789"/>
    </ligand>
</feature>
<dbReference type="InterPro" id="IPR029063">
    <property type="entry name" value="SAM-dependent_MTases_sf"/>
</dbReference>
<evidence type="ECO:0000256" key="6">
    <source>
        <dbReference type="HAMAP-Rule" id="MF_00735"/>
    </source>
</evidence>
<dbReference type="AlphaFoldDB" id="A0A698FC96"/>
<dbReference type="GO" id="GO:0005840">
    <property type="term" value="C:ribosome"/>
    <property type="evidence" value="ECO:0007669"/>
    <property type="project" value="UniProtKB-KW"/>
</dbReference>
<keyword evidence="2 6" id="KW-0963">Cytoplasm</keyword>
<comment type="subcellular location">
    <subcellularLocation>
        <location evidence="6">Cytoplasm</location>
    </subcellularLocation>
</comment>
<dbReference type="GO" id="GO:0032259">
    <property type="term" value="P:methylation"/>
    <property type="evidence" value="ECO:0007669"/>
    <property type="project" value="UniProtKB-KW"/>
</dbReference>
<reference evidence="7" key="1">
    <citation type="submission" date="2019-09" db="EMBL/GenBank/DDBJ databases">
        <authorList>
            <consortium name="GenomeTrakr network: Whole genome sequencing for foodborne pathogen traceback"/>
        </authorList>
    </citation>
    <scope>NUCLEOTIDE SEQUENCE [LARGE SCALE GENOMIC DNA]</scope>
    <source>
        <strain evidence="7">TTU_583</strain>
    </source>
</reference>
<name>A0A698FC96_CAMJU</name>
<dbReference type="InterPro" id="IPR050078">
    <property type="entry name" value="Ribosomal_L11_MeTrfase_PrmA"/>
</dbReference>
<keyword evidence="7" id="KW-0687">Ribonucleoprotein</keyword>
<feature type="binding site" evidence="6">
    <location>
        <position position="133"/>
    </location>
    <ligand>
        <name>S-adenosyl-L-methionine</name>
        <dbReference type="ChEBI" id="CHEBI:59789"/>
    </ligand>
</feature>
<dbReference type="CDD" id="cd02440">
    <property type="entry name" value="AdoMet_MTases"/>
    <property type="match status" value="1"/>
</dbReference>
<dbReference type="Gene3D" id="3.40.50.150">
    <property type="entry name" value="Vaccinia Virus protein VP39"/>
    <property type="match status" value="1"/>
</dbReference>
<organism evidence="7">
    <name type="scientific">Campylobacter jejuni</name>
    <dbReference type="NCBI Taxonomy" id="197"/>
    <lineage>
        <taxon>Bacteria</taxon>
        <taxon>Pseudomonadati</taxon>
        <taxon>Campylobacterota</taxon>
        <taxon>Epsilonproteobacteria</taxon>
        <taxon>Campylobacterales</taxon>
        <taxon>Campylobacteraceae</taxon>
        <taxon>Campylobacter</taxon>
    </lineage>
</organism>
<evidence type="ECO:0000256" key="4">
    <source>
        <dbReference type="ARBA" id="ARBA00022679"/>
    </source>
</evidence>
<dbReference type="SUPFAM" id="SSF53335">
    <property type="entry name" value="S-adenosyl-L-methionine-dependent methyltransferases"/>
    <property type="match status" value="1"/>
</dbReference>
<evidence type="ECO:0000256" key="3">
    <source>
        <dbReference type="ARBA" id="ARBA00022603"/>
    </source>
</evidence>
<keyword evidence="3 6" id="KW-0489">Methyltransferase</keyword>
<gene>
    <name evidence="6" type="primary">prmA</name>
    <name evidence="7" type="ORF">F2N06_00520</name>
</gene>
<evidence type="ECO:0000256" key="2">
    <source>
        <dbReference type="ARBA" id="ARBA00022490"/>
    </source>
</evidence>
<protein>
    <recommendedName>
        <fullName evidence="6">Ribosomal protein L11 methyltransferase</fullName>
        <shortName evidence="6">L11 Mtase</shortName>
        <ecNumber evidence="6">2.1.1.-</ecNumber>
    </recommendedName>
</protein>
<accession>A0A698FC96</accession>
<comment type="similarity">
    <text evidence="1 6">Belongs to the methyltransferase superfamily. PrmA family.</text>
</comment>
<keyword evidence="5 6" id="KW-0949">S-adenosyl-L-methionine</keyword>
<feature type="binding site" evidence="6">
    <location>
        <position position="175"/>
    </location>
    <ligand>
        <name>S-adenosyl-L-methionine</name>
        <dbReference type="ChEBI" id="CHEBI:59789"/>
    </ligand>
</feature>
<dbReference type="PANTHER" id="PTHR43648:SF1">
    <property type="entry name" value="ELECTRON TRANSFER FLAVOPROTEIN BETA SUBUNIT LYSINE METHYLTRANSFERASE"/>
    <property type="match status" value="1"/>
</dbReference>
<feature type="binding site" evidence="6">
    <location>
        <position position="216"/>
    </location>
    <ligand>
        <name>S-adenosyl-L-methionine</name>
        <dbReference type="ChEBI" id="CHEBI:59789"/>
    </ligand>
</feature>
<comment type="function">
    <text evidence="6">Methylates ribosomal protein L11.</text>
</comment>